<dbReference type="Proteomes" id="UP001066276">
    <property type="component" value="Chromosome 12"/>
</dbReference>
<name>A0AAV7KSS1_PLEWA</name>
<feature type="compositionally biased region" description="Low complexity" evidence="1">
    <location>
        <begin position="21"/>
        <end position="35"/>
    </location>
</feature>
<sequence>MPPSTLRAPGRPSLQPHLRRSSSGQRGSGYSAAAQLPPPMPPSWRTAAASSTRRSPPPDAAAPPPQAIQGPLFTPSHLCSRGDHWSGLGSAAEVSPGRHFVIGDGTGAARQRGPLLPGAPRWGLPGAQGSHGLSKRRLRLGQATLTTGG</sequence>
<evidence type="ECO:0000256" key="1">
    <source>
        <dbReference type="SAM" id="MobiDB-lite"/>
    </source>
</evidence>
<evidence type="ECO:0000313" key="3">
    <source>
        <dbReference type="Proteomes" id="UP001066276"/>
    </source>
</evidence>
<feature type="region of interest" description="Disordered" evidence="1">
    <location>
        <begin position="1"/>
        <end position="134"/>
    </location>
</feature>
<dbReference type="AlphaFoldDB" id="A0AAV7KSS1"/>
<keyword evidence="3" id="KW-1185">Reference proteome</keyword>
<feature type="compositionally biased region" description="Low complexity" evidence="1">
    <location>
        <begin position="43"/>
        <end position="54"/>
    </location>
</feature>
<proteinExistence type="predicted"/>
<gene>
    <name evidence="2" type="ORF">NDU88_002648</name>
</gene>
<protein>
    <submittedName>
        <fullName evidence="2">Uncharacterized protein</fullName>
    </submittedName>
</protein>
<feature type="compositionally biased region" description="Pro residues" evidence="1">
    <location>
        <begin position="55"/>
        <end position="66"/>
    </location>
</feature>
<accession>A0AAV7KSS1</accession>
<dbReference type="EMBL" id="JANPWB010000016">
    <property type="protein sequence ID" value="KAJ1082481.1"/>
    <property type="molecule type" value="Genomic_DNA"/>
</dbReference>
<comment type="caution">
    <text evidence="2">The sequence shown here is derived from an EMBL/GenBank/DDBJ whole genome shotgun (WGS) entry which is preliminary data.</text>
</comment>
<evidence type="ECO:0000313" key="2">
    <source>
        <dbReference type="EMBL" id="KAJ1082481.1"/>
    </source>
</evidence>
<reference evidence="2" key="1">
    <citation type="journal article" date="2022" name="bioRxiv">
        <title>Sequencing and chromosome-scale assembly of the giantPleurodeles waltlgenome.</title>
        <authorList>
            <person name="Brown T."/>
            <person name="Elewa A."/>
            <person name="Iarovenko S."/>
            <person name="Subramanian E."/>
            <person name="Araus A.J."/>
            <person name="Petzold A."/>
            <person name="Susuki M."/>
            <person name="Suzuki K.-i.T."/>
            <person name="Hayashi T."/>
            <person name="Toyoda A."/>
            <person name="Oliveira C."/>
            <person name="Osipova E."/>
            <person name="Leigh N.D."/>
            <person name="Simon A."/>
            <person name="Yun M.H."/>
        </authorList>
    </citation>
    <scope>NUCLEOTIDE SEQUENCE</scope>
    <source>
        <strain evidence="2">20211129_DDA</strain>
        <tissue evidence="2">Liver</tissue>
    </source>
</reference>
<organism evidence="2 3">
    <name type="scientific">Pleurodeles waltl</name>
    <name type="common">Iberian ribbed newt</name>
    <dbReference type="NCBI Taxonomy" id="8319"/>
    <lineage>
        <taxon>Eukaryota</taxon>
        <taxon>Metazoa</taxon>
        <taxon>Chordata</taxon>
        <taxon>Craniata</taxon>
        <taxon>Vertebrata</taxon>
        <taxon>Euteleostomi</taxon>
        <taxon>Amphibia</taxon>
        <taxon>Batrachia</taxon>
        <taxon>Caudata</taxon>
        <taxon>Salamandroidea</taxon>
        <taxon>Salamandridae</taxon>
        <taxon>Pleurodelinae</taxon>
        <taxon>Pleurodeles</taxon>
    </lineage>
</organism>